<reference evidence="1" key="2">
    <citation type="submission" date="2023-05" db="EMBL/GenBank/DDBJ databases">
        <authorList>
            <consortium name="Lawrence Berkeley National Laboratory"/>
            <person name="Steindorff A."/>
            <person name="Hensen N."/>
            <person name="Bonometti L."/>
            <person name="Westerberg I."/>
            <person name="Brannstrom I.O."/>
            <person name="Guillou S."/>
            <person name="Cros-Aarteil S."/>
            <person name="Calhoun S."/>
            <person name="Haridas S."/>
            <person name="Kuo A."/>
            <person name="Mondo S."/>
            <person name="Pangilinan J."/>
            <person name="Riley R."/>
            <person name="Labutti K."/>
            <person name="Andreopoulos B."/>
            <person name="Lipzen A."/>
            <person name="Chen C."/>
            <person name="Yanf M."/>
            <person name="Daum C."/>
            <person name="Ng V."/>
            <person name="Clum A."/>
            <person name="Ohm R."/>
            <person name="Martin F."/>
            <person name="Silar P."/>
            <person name="Natvig D."/>
            <person name="Lalanne C."/>
            <person name="Gautier V."/>
            <person name="Ament-Velasquez S.L."/>
            <person name="Kruys A."/>
            <person name="Hutchinson M.I."/>
            <person name="Powell A.J."/>
            <person name="Barry K."/>
            <person name="Miller A.N."/>
            <person name="Grigoriev I.V."/>
            <person name="Debuchy R."/>
            <person name="Gladieux P."/>
            <person name="Thoren M.H."/>
            <person name="Johannesson H."/>
        </authorList>
    </citation>
    <scope>NUCLEOTIDE SEQUENCE</scope>
    <source>
        <strain evidence="1">CBS 757.83</strain>
    </source>
</reference>
<proteinExistence type="predicted"/>
<reference evidence="1" key="1">
    <citation type="journal article" date="2023" name="Mol. Phylogenet. Evol.">
        <title>Genome-scale phylogeny and comparative genomics of the fungal order Sordariales.</title>
        <authorList>
            <person name="Hensen N."/>
            <person name="Bonometti L."/>
            <person name="Westerberg I."/>
            <person name="Brannstrom I.O."/>
            <person name="Guillou S."/>
            <person name="Cros-Aarteil S."/>
            <person name="Calhoun S."/>
            <person name="Haridas S."/>
            <person name="Kuo A."/>
            <person name="Mondo S."/>
            <person name="Pangilinan J."/>
            <person name="Riley R."/>
            <person name="LaButti K."/>
            <person name="Andreopoulos B."/>
            <person name="Lipzen A."/>
            <person name="Chen C."/>
            <person name="Yan M."/>
            <person name="Daum C."/>
            <person name="Ng V."/>
            <person name="Clum A."/>
            <person name="Steindorff A."/>
            <person name="Ohm R.A."/>
            <person name="Martin F."/>
            <person name="Silar P."/>
            <person name="Natvig D.O."/>
            <person name="Lalanne C."/>
            <person name="Gautier V."/>
            <person name="Ament-Velasquez S.L."/>
            <person name="Kruys A."/>
            <person name="Hutchinson M.I."/>
            <person name="Powell A.J."/>
            <person name="Barry K."/>
            <person name="Miller A.N."/>
            <person name="Grigoriev I.V."/>
            <person name="Debuchy R."/>
            <person name="Gladieux P."/>
            <person name="Hiltunen Thoren M."/>
            <person name="Johannesson H."/>
        </authorList>
    </citation>
    <scope>NUCLEOTIDE SEQUENCE</scope>
    <source>
        <strain evidence="1">CBS 757.83</strain>
    </source>
</reference>
<comment type="caution">
    <text evidence="1">The sequence shown here is derived from an EMBL/GenBank/DDBJ whole genome shotgun (WGS) entry which is preliminary data.</text>
</comment>
<dbReference type="Proteomes" id="UP001305647">
    <property type="component" value="Unassembled WGS sequence"/>
</dbReference>
<keyword evidence="2" id="KW-1185">Reference proteome</keyword>
<protein>
    <submittedName>
        <fullName evidence="1">Uncharacterized protein</fullName>
    </submittedName>
</protein>
<sequence>MAPKNSEDPSSLKGYDTVISISEEAINRQLRLLYGTKIKKPIVPTDSKLTGPPPLTKYLINHELSIHLKDQGGEPDPWEGIEAHIGPPTVSFTNLWGPTPEISEKVRQERREENDHRSVRVTIKFIDDPSIPKGATPMEDKRSSYFQYYKRNKLQLIEDKISISGYTMSWTARLARTDISNVMDKLIKPAKDETLPDYLPDDIKKKWTEWSTKENRKFLVSSLFCLFTADEIVRSFDFRNAEGIEDDKLKGVAATFITAVSRHFSGLKDNSNGLPTPDNPFVLGYGISQDVPEVWRVVDKKVINPPPRFLQPKGFHFSTTSGTDGFIKGTLNFCIETHREPARSVDPKLDPFAGIWGDNDTFFRASKCQTGDGVLAFSKDLFMDRYVARTLAPNLHLDIKKMLGEGLKYWGDKPAAYTGVPKGYMKYTDETSFPKPTSLRRILTFQTCGAPQEGTVAWYGADFLEGSSSVNVNVTSDLMSAGDVPVMHDKLPRRIFVDVEIGADFWSRYYVLPKGLADDAELFHDVKVPSGWAAEKREPSFLEACMMQHPSQTGWETELSAKTIARRAARAILLRDGRDMPNWAEQRWSHIEIAYKVRYVMEPADGGAWVVTVDSDPKNTVLPELDRQGDGSMRAKIHDEARNGRYGAFLQSNETNWVWRTFVPGHYLESFKNFIKEQVSTKGIRELAANLTKQFEEMNTTVFLPAGNVFQFRGLDVDGSGKMYSHISYAEGAAGAEQTGDPDVGIVIDQ</sequence>
<evidence type="ECO:0000313" key="1">
    <source>
        <dbReference type="EMBL" id="KAK4096847.1"/>
    </source>
</evidence>
<evidence type="ECO:0000313" key="2">
    <source>
        <dbReference type="Proteomes" id="UP001305647"/>
    </source>
</evidence>
<dbReference type="EMBL" id="MU863693">
    <property type="protein sequence ID" value="KAK4096847.1"/>
    <property type="molecule type" value="Genomic_DNA"/>
</dbReference>
<dbReference type="AlphaFoldDB" id="A0AAN6PWJ0"/>
<organism evidence="1 2">
    <name type="scientific">Parathielavia hyrcaniae</name>
    <dbReference type="NCBI Taxonomy" id="113614"/>
    <lineage>
        <taxon>Eukaryota</taxon>
        <taxon>Fungi</taxon>
        <taxon>Dikarya</taxon>
        <taxon>Ascomycota</taxon>
        <taxon>Pezizomycotina</taxon>
        <taxon>Sordariomycetes</taxon>
        <taxon>Sordariomycetidae</taxon>
        <taxon>Sordariales</taxon>
        <taxon>Chaetomiaceae</taxon>
        <taxon>Parathielavia</taxon>
    </lineage>
</organism>
<accession>A0AAN6PWJ0</accession>
<gene>
    <name evidence="1" type="ORF">N658DRAFT_562164</name>
</gene>
<name>A0AAN6PWJ0_9PEZI</name>